<gene>
    <name evidence="1" type="ORF">Tco_0860625</name>
</gene>
<keyword evidence="2" id="KW-1185">Reference proteome</keyword>
<name>A0ABQ5BGB3_9ASTR</name>
<reference evidence="1" key="2">
    <citation type="submission" date="2022-01" db="EMBL/GenBank/DDBJ databases">
        <authorList>
            <person name="Yamashiro T."/>
            <person name="Shiraishi A."/>
            <person name="Satake H."/>
            <person name="Nakayama K."/>
        </authorList>
    </citation>
    <scope>NUCLEOTIDE SEQUENCE</scope>
</reference>
<sequence>MPTCSLAQYVAHKTNVAQQFTPQKHYRFPHPGQGLHLYASSTTSLVGYTDADWAGCPSTRRSTSVAKLEYRGRCKRVGGKDLHGFVYFFRRATLLLVDMNSCLSADIA</sequence>
<comment type="caution">
    <text evidence="1">The sequence shown here is derived from an EMBL/GenBank/DDBJ whole genome shotgun (WGS) entry which is preliminary data.</text>
</comment>
<protein>
    <submittedName>
        <fullName evidence="1">Uncharacterized protein</fullName>
    </submittedName>
</protein>
<evidence type="ECO:0000313" key="2">
    <source>
        <dbReference type="Proteomes" id="UP001151760"/>
    </source>
</evidence>
<reference evidence="1" key="1">
    <citation type="journal article" date="2022" name="Int. J. Mol. Sci.">
        <title>Draft Genome of Tanacetum Coccineum: Genomic Comparison of Closely Related Tanacetum-Family Plants.</title>
        <authorList>
            <person name="Yamashiro T."/>
            <person name="Shiraishi A."/>
            <person name="Nakayama K."/>
            <person name="Satake H."/>
        </authorList>
    </citation>
    <scope>NUCLEOTIDE SEQUENCE</scope>
</reference>
<accession>A0ABQ5BGB3</accession>
<evidence type="ECO:0000313" key="1">
    <source>
        <dbReference type="EMBL" id="GJT13583.1"/>
    </source>
</evidence>
<dbReference type="Proteomes" id="UP001151760">
    <property type="component" value="Unassembled WGS sequence"/>
</dbReference>
<proteinExistence type="predicted"/>
<dbReference type="EMBL" id="BQNB010013240">
    <property type="protein sequence ID" value="GJT13583.1"/>
    <property type="molecule type" value="Genomic_DNA"/>
</dbReference>
<organism evidence="1 2">
    <name type="scientific">Tanacetum coccineum</name>
    <dbReference type="NCBI Taxonomy" id="301880"/>
    <lineage>
        <taxon>Eukaryota</taxon>
        <taxon>Viridiplantae</taxon>
        <taxon>Streptophyta</taxon>
        <taxon>Embryophyta</taxon>
        <taxon>Tracheophyta</taxon>
        <taxon>Spermatophyta</taxon>
        <taxon>Magnoliopsida</taxon>
        <taxon>eudicotyledons</taxon>
        <taxon>Gunneridae</taxon>
        <taxon>Pentapetalae</taxon>
        <taxon>asterids</taxon>
        <taxon>campanulids</taxon>
        <taxon>Asterales</taxon>
        <taxon>Asteraceae</taxon>
        <taxon>Asteroideae</taxon>
        <taxon>Anthemideae</taxon>
        <taxon>Anthemidinae</taxon>
        <taxon>Tanacetum</taxon>
    </lineage>
</organism>